<evidence type="ECO:0000313" key="2">
    <source>
        <dbReference type="EMBL" id="KAJ1975272.1"/>
    </source>
</evidence>
<feature type="non-terminal residue" evidence="2">
    <location>
        <position position="84"/>
    </location>
</feature>
<feature type="compositionally biased region" description="Acidic residues" evidence="1">
    <location>
        <begin position="67"/>
        <end position="84"/>
    </location>
</feature>
<feature type="region of interest" description="Disordered" evidence="1">
    <location>
        <begin position="1"/>
        <end position="84"/>
    </location>
</feature>
<keyword evidence="3" id="KW-1185">Reference proteome</keyword>
<gene>
    <name evidence="2" type="ORF">H4R34_004400</name>
</gene>
<feature type="compositionally biased region" description="Polar residues" evidence="1">
    <location>
        <begin position="25"/>
        <end position="35"/>
    </location>
</feature>
<comment type="caution">
    <text evidence="2">The sequence shown here is derived from an EMBL/GenBank/DDBJ whole genome shotgun (WGS) entry which is preliminary data.</text>
</comment>
<proteinExistence type="predicted"/>
<dbReference type="EMBL" id="JANBQB010000547">
    <property type="protein sequence ID" value="KAJ1975272.1"/>
    <property type="molecule type" value="Genomic_DNA"/>
</dbReference>
<dbReference type="Proteomes" id="UP001151582">
    <property type="component" value="Unassembled WGS sequence"/>
</dbReference>
<evidence type="ECO:0000313" key="3">
    <source>
        <dbReference type="Proteomes" id="UP001151582"/>
    </source>
</evidence>
<evidence type="ECO:0000256" key="1">
    <source>
        <dbReference type="SAM" id="MobiDB-lite"/>
    </source>
</evidence>
<dbReference type="AlphaFoldDB" id="A0A9W8B0P7"/>
<sequence>MRRLHAPGNRDGDYQPLTEQDDPIQASSSQHQQPIASAAPLSVAQTGRDGLLSPGIAGLGSTAHVDDESDGDETDSEDSPFEMV</sequence>
<protein>
    <submittedName>
        <fullName evidence="2">Uncharacterized protein</fullName>
    </submittedName>
</protein>
<organism evidence="2 3">
    <name type="scientific">Dimargaris verticillata</name>
    <dbReference type="NCBI Taxonomy" id="2761393"/>
    <lineage>
        <taxon>Eukaryota</taxon>
        <taxon>Fungi</taxon>
        <taxon>Fungi incertae sedis</taxon>
        <taxon>Zoopagomycota</taxon>
        <taxon>Kickxellomycotina</taxon>
        <taxon>Dimargaritomycetes</taxon>
        <taxon>Dimargaritales</taxon>
        <taxon>Dimargaritaceae</taxon>
        <taxon>Dimargaris</taxon>
    </lineage>
</organism>
<accession>A0A9W8B0P7</accession>
<reference evidence="2" key="1">
    <citation type="submission" date="2022-07" db="EMBL/GenBank/DDBJ databases">
        <title>Phylogenomic reconstructions and comparative analyses of Kickxellomycotina fungi.</title>
        <authorList>
            <person name="Reynolds N.K."/>
            <person name="Stajich J.E."/>
            <person name="Barry K."/>
            <person name="Grigoriev I.V."/>
            <person name="Crous P."/>
            <person name="Smith M.E."/>
        </authorList>
    </citation>
    <scope>NUCLEOTIDE SEQUENCE</scope>
    <source>
        <strain evidence="2">RSA 567</strain>
    </source>
</reference>
<name>A0A9W8B0P7_9FUNG</name>